<gene>
    <name evidence="2" type="ORF">AVDCRST_MAG18-3714</name>
</gene>
<evidence type="ECO:0000313" key="2">
    <source>
        <dbReference type="EMBL" id="CAA9585090.1"/>
    </source>
</evidence>
<keyword evidence="1" id="KW-1133">Transmembrane helix</keyword>
<protein>
    <submittedName>
        <fullName evidence="2">Uncharacterized protein</fullName>
    </submittedName>
</protein>
<name>A0A6J4VWP6_9BACT</name>
<evidence type="ECO:0000256" key="1">
    <source>
        <dbReference type="SAM" id="Phobius"/>
    </source>
</evidence>
<reference evidence="2" key="1">
    <citation type="submission" date="2020-02" db="EMBL/GenBank/DDBJ databases">
        <authorList>
            <person name="Meier V. D."/>
        </authorList>
    </citation>
    <scope>NUCLEOTIDE SEQUENCE</scope>
    <source>
        <strain evidence="2">AVDCRST_MAG18</strain>
    </source>
</reference>
<sequence length="49" mass="5344">MQRGSLRKMDGDPVSEALWCAIGQTLRLLVALLLVTALVVMLLHGLNLL</sequence>
<feature type="transmembrane region" description="Helical" evidence="1">
    <location>
        <begin position="28"/>
        <end position="46"/>
    </location>
</feature>
<dbReference type="EMBL" id="CADCWN010000292">
    <property type="protein sequence ID" value="CAA9585090.1"/>
    <property type="molecule type" value="Genomic_DNA"/>
</dbReference>
<proteinExistence type="predicted"/>
<organism evidence="2">
    <name type="scientific">uncultured Thermomicrobiales bacterium</name>
    <dbReference type="NCBI Taxonomy" id="1645740"/>
    <lineage>
        <taxon>Bacteria</taxon>
        <taxon>Pseudomonadati</taxon>
        <taxon>Thermomicrobiota</taxon>
        <taxon>Thermomicrobia</taxon>
        <taxon>Thermomicrobiales</taxon>
        <taxon>environmental samples</taxon>
    </lineage>
</organism>
<accession>A0A6J4VWP6</accession>
<dbReference type="AlphaFoldDB" id="A0A6J4VWP6"/>
<keyword evidence="1" id="KW-0472">Membrane</keyword>
<keyword evidence="1" id="KW-0812">Transmembrane</keyword>